<dbReference type="Gene3D" id="3.40.50.150">
    <property type="entry name" value="Vaccinia Virus protein VP39"/>
    <property type="match status" value="1"/>
</dbReference>
<comment type="caution">
    <text evidence="3">The sequence shown here is derived from an EMBL/GenBank/DDBJ whole genome shotgun (WGS) entry which is preliminary data.</text>
</comment>
<dbReference type="SUPFAM" id="SSF53335">
    <property type="entry name" value="S-adenosyl-L-methionine-dependent methyltransferases"/>
    <property type="match status" value="1"/>
</dbReference>
<dbReference type="GO" id="GO:0030410">
    <property type="term" value="F:nicotianamine synthase activity"/>
    <property type="evidence" value="ECO:0007669"/>
    <property type="project" value="InterPro"/>
</dbReference>
<dbReference type="AlphaFoldDB" id="A0A3A1VF23"/>
<proteinExistence type="predicted"/>
<sequence length="303" mass="33950">MQSEGGIGKMEVDSTGSLIMKSNAPRMQMIDSLIAFVREVNELLQKEIDLSPANQRVTAIIKRLSLQLRSYYLPEEIQAVLGHEYIRVHHQKLRDKLSEAEFLAELGDSRNFDKTEGTVWDIAARLPSWNTYMALVSEELSSLRRLTGKSGHLEKWPFVFVGSGPLPLSAIILHLLGDVEVVCLEMDPVAYEASCSLLERLGLEEKVTVVLVNGSAFDYLSYRRIFVASLVRNKRDVLEQISRTSPDALVAVRTAEGMKQIMYEAIDESQLTKQGWRILGRTLPEQSLVINSTLFLARAAAAD</sequence>
<evidence type="ECO:0000313" key="4">
    <source>
        <dbReference type="Proteomes" id="UP000266482"/>
    </source>
</evidence>
<dbReference type="PROSITE" id="PS51142">
    <property type="entry name" value="NAS"/>
    <property type="match status" value="1"/>
</dbReference>
<evidence type="ECO:0000256" key="1">
    <source>
        <dbReference type="ARBA" id="ARBA00022679"/>
    </source>
</evidence>
<reference evidence="3 4" key="1">
    <citation type="submission" date="2018-09" db="EMBL/GenBank/DDBJ databases">
        <title>Paenibacillus aracenensis nov. sp. isolated from a cave in southern Spain.</title>
        <authorList>
            <person name="Jurado V."/>
            <person name="Gutierrez-Patricio S."/>
            <person name="Gonzalez-Pimentel J.L."/>
            <person name="Miller A.Z."/>
            <person name="Laiz L."/>
            <person name="Saiz-Jimenez C."/>
        </authorList>
    </citation>
    <scope>NUCLEOTIDE SEQUENCE [LARGE SCALE GENOMIC DNA]</scope>
    <source>
        <strain evidence="3 4">DSM 22867</strain>
    </source>
</reference>
<dbReference type="InterPro" id="IPR029063">
    <property type="entry name" value="SAM-dependent_MTases_sf"/>
</dbReference>
<accession>A0A3A1VF23</accession>
<gene>
    <name evidence="3" type="ORF">D3P08_05080</name>
</gene>
<dbReference type="PANTHER" id="PTHR32266:SF12">
    <property type="entry name" value="NICOTIANAMINE SYNTHASE 3"/>
    <property type="match status" value="1"/>
</dbReference>
<dbReference type="GO" id="GO:0030418">
    <property type="term" value="P:nicotianamine biosynthetic process"/>
    <property type="evidence" value="ECO:0007669"/>
    <property type="project" value="InterPro"/>
</dbReference>
<organism evidence="3 4">
    <name type="scientific">Paenibacillus nanensis</name>
    <dbReference type="NCBI Taxonomy" id="393251"/>
    <lineage>
        <taxon>Bacteria</taxon>
        <taxon>Bacillati</taxon>
        <taxon>Bacillota</taxon>
        <taxon>Bacilli</taxon>
        <taxon>Bacillales</taxon>
        <taxon>Paenibacillaceae</taxon>
        <taxon>Paenibacillus</taxon>
    </lineage>
</organism>
<dbReference type="OrthoDB" id="2564759at2"/>
<dbReference type="InterPro" id="IPR004298">
    <property type="entry name" value="Nicotian_synth"/>
</dbReference>
<keyword evidence="2" id="KW-0949">S-adenosyl-L-methionine</keyword>
<protein>
    <submittedName>
        <fullName evidence="3">Nicotianamine synthase</fullName>
    </submittedName>
</protein>
<dbReference type="Proteomes" id="UP000266482">
    <property type="component" value="Unassembled WGS sequence"/>
</dbReference>
<keyword evidence="1" id="KW-0808">Transferase</keyword>
<dbReference type="Pfam" id="PF03059">
    <property type="entry name" value="NAS"/>
    <property type="match status" value="1"/>
</dbReference>
<name>A0A3A1VF23_9BACL</name>
<keyword evidence="4" id="KW-1185">Reference proteome</keyword>
<dbReference type="EMBL" id="QXQA01000002">
    <property type="protein sequence ID" value="RIX59519.1"/>
    <property type="molecule type" value="Genomic_DNA"/>
</dbReference>
<dbReference type="PANTHER" id="PTHR32266">
    <property type="entry name" value="NICOTIANAMINE SYNTHASE 3"/>
    <property type="match status" value="1"/>
</dbReference>
<evidence type="ECO:0000313" key="3">
    <source>
        <dbReference type="EMBL" id="RIX59519.1"/>
    </source>
</evidence>
<evidence type="ECO:0000256" key="2">
    <source>
        <dbReference type="ARBA" id="ARBA00022691"/>
    </source>
</evidence>